<feature type="transmembrane region" description="Helical" evidence="1">
    <location>
        <begin position="12"/>
        <end position="35"/>
    </location>
</feature>
<keyword evidence="4" id="KW-1185">Reference proteome</keyword>
<dbReference type="RefSeq" id="WP_252914496.1">
    <property type="nucleotide sequence ID" value="NZ_JAAAML010000001.1"/>
</dbReference>
<keyword evidence="1" id="KW-0472">Membrane</keyword>
<feature type="transmembrane region" description="Helical" evidence="1">
    <location>
        <begin position="129"/>
        <end position="145"/>
    </location>
</feature>
<feature type="transmembrane region" description="Helical" evidence="1">
    <location>
        <begin position="157"/>
        <end position="176"/>
    </location>
</feature>
<dbReference type="SUPFAM" id="SSF103481">
    <property type="entry name" value="Multidrug resistance efflux transporter EmrE"/>
    <property type="match status" value="2"/>
</dbReference>
<feature type="transmembrane region" description="Helical" evidence="1">
    <location>
        <begin position="47"/>
        <end position="66"/>
    </location>
</feature>
<dbReference type="Proteomes" id="UP001320715">
    <property type="component" value="Unassembled WGS sequence"/>
</dbReference>
<proteinExistence type="predicted"/>
<accession>A0ABT1CN74</accession>
<feature type="transmembrane region" description="Helical" evidence="1">
    <location>
        <begin position="249"/>
        <end position="268"/>
    </location>
</feature>
<dbReference type="InterPro" id="IPR000620">
    <property type="entry name" value="EamA_dom"/>
</dbReference>
<name>A0ABT1CN74_9HYPH</name>
<feature type="transmembrane region" description="Helical" evidence="1">
    <location>
        <begin position="188"/>
        <end position="212"/>
    </location>
</feature>
<feature type="transmembrane region" description="Helical" evidence="1">
    <location>
        <begin position="97"/>
        <end position="122"/>
    </location>
</feature>
<sequence length="312" mass="32412">MSVENTDHPHLLGPGLATLGVIAASVGFGLVPYFARTLTAEGMAPHAIAFFRYAFAATVLVPFVWRARARWKALAWGLFAGLGMGVGWVGYVRAVEIVPVSTAGILYMTYPVFTLLIAWLVFGDMPGRRAVAASLMIVAAAALATSPEAVSPEQAPALILSLAAPLGFGFGINVLVHKLTALDPLARIACVSLGSVLGLLPLMAATPVAGLMPGSVSGWWLVAGIAFGSALVPQLLYTVCAPVIGTARTAIAGSFELPTMFLVGWFAFAEPVGLTQWIACGIVISAIALTPGRSIRSVAANIAVEGEDRSNR</sequence>
<evidence type="ECO:0000313" key="4">
    <source>
        <dbReference type="Proteomes" id="UP001320715"/>
    </source>
</evidence>
<dbReference type="Pfam" id="PF00892">
    <property type="entry name" value="EamA"/>
    <property type="match status" value="1"/>
</dbReference>
<keyword evidence="1" id="KW-1133">Transmembrane helix</keyword>
<gene>
    <name evidence="3" type="ORF">GTW23_02490</name>
</gene>
<evidence type="ECO:0000256" key="1">
    <source>
        <dbReference type="SAM" id="Phobius"/>
    </source>
</evidence>
<dbReference type="PANTHER" id="PTHR22911">
    <property type="entry name" value="ACYL-MALONYL CONDENSING ENZYME-RELATED"/>
    <property type="match status" value="1"/>
</dbReference>
<feature type="domain" description="EamA" evidence="2">
    <location>
        <begin position="18"/>
        <end position="144"/>
    </location>
</feature>
<dbReference type="Gene3D" id="1.10.3730.20">
    <property type="match status" value="1"/>
</dbReference>
<organism evidence="3 4">
    <name type="scientific">Hoeflea alexandrii</name>
    <dbReference type="NCBI Taxonomy" id="288436"/>
    <lineage>
        <taxon>Bacteria</taxon>
        <taxon>Pseudomonadati</taxon>
        <taxon>Pseudomonadota</taxon>
        <taxon>Alphaproteobacteria</taxon>
        <taxon>Hyphomicrobiales</taxon>
        <taxon>Rhizobiaceae</taxon>
        <taxon>Hoeflea</taxon>
    </lineage>
</organism>
<protein>
    <submittedName>
        <fullName evidence="3">EamA family transporter</fullName>
    </submittedName>
</protein>
<reference evidence="3 4" key="1">
    <citation type="submission" date="2020-01" db="EMBL/GenBank/DDBJ databases">
        <title>Genomes of bacteria type strains.</title>
        <authorList>
            <person name="Chen J."/>
            <person name="Zhu S."/>
            <person name="Yang J."/>
        </authorList>
    </citation>
    <scope>NUCLEOTIDE SEQUENCE [LARGE SCALE GENOMIC DNA]</scope>
    <source>
        <strain evidence="3 4">DSM 16655</strain>
    </source>
</reference>
<feature type="transmembrane region" description="Helical" evidence="1">
    <location>
        <begin position="218"/>
        <end position="237"/>
    </location>
</feature>
<evidence type="ECO:0000313" key="3">
    <source>
        <dbReference type="EMBL" id="MCO6407030.1"/>
    </source>
</evidence>
<dbReference type="PANTHER" id="PTHR22911:SF137">
    <property type="entry name" value="SOLUTE CARRIER FAMILY 35 MEMBER G2-RELATED"/>
    <property type="match status" value="1"/>
</dbReference>
<dbReference type="EMBL" id="JAAAML010000001">
    <property type="protein sequence ID" value="MCO6407030.1"/>
    <property type="molecule type" value="Genomic_DNA"/>
</dbReference>
<comment type="caution">
    <text evidence="3">The sequence shown here is derived from an EMBL/GenBank/DDBJ whole genome shotgun (WGS) entry which is preliminary data.</text>
</comment>
<evidence type="ECO:0000259" key="2">
    <source>
        <dbReference type="Pfam" id="PF00892"/>
    </source>
</evidence>
<feature type="transmembrane region" description="Helical" evidence="1">
    <location>
        <begin position="73"/>
        <end position="91"/>
    </location>
</feature>
<dbReference type="InterPro" id="IPR037185">
    <property type="entry name" value="EmrE-like"/>
</dbReference>
<feature type="transmembrane region" description="Helical" evidence="1">
    <location>
        <begin position="274"/>
        <end position="292"/>
    </location>
</feature>
<keyword evidence="1" id="KW-0812">Transmembrane</keyword>